<reference evidence="2 3" key="1">
    <citation type="submission" date="2019-03" db="EMBL/GenBank/DDBJ databases">
        <title>Subsurface microbial communities from deep shales in Ohio and West Virginia, USA.</title>
        <authorList>
            <person name="Wrighton K."/>
        </authorList>
    </citation>
    <scope>NUCLEOTIDE SEQUENCE [LARGE SCALE GENOMIC DNA]</scope>
    <source>
        <strain evidence="2 3">MSL 6dP</strain>
    </source>
</reference>
<evidence type="ECO:0000313" key="3">
    <source>
        <dbReference type="Proteomes" id="UP000295832"/>
    </source>
</evidence>
<proteinExistence type="predicted"/>
<protein>
    <submittedName>
        <fullName evidence="2">Uncharacterized protein</fullName>
    </submittedName>
</protein>
<dbReference type="RefSeq" id="WP_134116209.1">
    <property type="nucleotide sequence ID" value="NZ_SOEG01000009.1"/>
</dbReference>
<evidence type="ECO:0000256" key="1">
    <source>
        <dbReference type="SAM" id="SignalP"/>
    </source>
</evidence>
<organism evidence="2 3">
    <name type="scientific">Orenia marismortui</name>
    <dbReference type="NCBI Taxonomy" id="46469"/>
    <lineage>
        <taxon>Bacteria</taxon>
        <taxon>Bacillati</taxon>
        <taxon>Bacillota</taxon>
        <taxon>Clostridia</taxon>
        <taxon>Halanaerobiales</taxon>
        <taxon>Halobacteroidaceae</taxon>
        <taxon>Orenia</taxon>
    </lineage>
</organism>
<accession>A0A4R8H9U7</accession>
<feature type="signal peptide" evidence="1">
    <location>
        <begin position="1"/>
        <end position="24"/>
    </location>
</feature>
<dbReference type="Proteomes" id="UP000295832">
    <property type="component" value="Unassembled WGS sequence"/>
</dbReference>
<sequence>MRKLKVFLITLILINTLFNVDVLAAESAFEENSSFNEDTSFNDSSFTSSFEESSSALSFEGELESKIRSFLEDSEIESNTILDLDLIYEKGNSEMKASINFDEDDIELEEGFIRLYYDNYDLEIGKMKVVWGKGDKLHVVDNLNGEDLTDFINPEYLERQIGQEMAKLNYYIGTAKLEAVYTPEFTPNKLAAEGNWVTSEVNQIKNLKSSFIDHFGLAPAARLEDEIMNSKSTKFEDGQFALRYTNSKDGYDYGFSFYQGKIKNPSMDQRSLVKLKQGGYDNSQIFLNDLDLHYDDVTVFGAEFSSVLAGINSRAEFAYYLTEDTSGDDPLVHNNKLAWIIGGDRDLPLHNMNLNLQIKSELILDKENVEDKEYDVDYADDYFTNMLVLKVSDKFKNETVLPELSLIYNLESADYILDNEVELKLKDDTSIKFNYKLFGGDDNETFGQFKNNDYLSVTANYQF</sequence>
<keyword evidence="3" id="KW-1185">Reference proteome</keyword>
<comment type="caution">
    <text evidence="2">The sequence shown here is derived from an EMBL/GenBank/DDBJ whole genome shotgun (WGS) entry which is preliminary data.</text>
</comment>
<evidence type="ECO:0000313" key="2">
    <source>
        <dbReference type="EMBL" id="TDX51948.1"/>
    </source>
</evidence>
<dbReference type="AlphaFoldDB" id="A0A4R8H9U7"/>
<gene>
    <name evidence="2" type="ORF">C7959_10972</name>
</gene>
<dbReference type="STRING" id="926561.GCA_000379025_02959"/>
<feature type="chain" id="PRO_5020707335" evidence="1">
    <location>
        <begin position="25"/>
        <end position="463"/>
    </location>
</feature>
<dbReference type="EMBL" id="SOEG01000009">
    <property type="protein sequence ID" value="TDX51948.1"/>
    <property type="molecule type" value="Genomic_DNA"/>
</dbReference>
<name>A0A4R8H9U7_9FIRM</name>
<keyword evidence="1" id="KW-0732">Signal</keyword>